<proteinExistence type="predicted"/>
<dbReference type="RefSeq" id="WP_345334882.1">
    <property type="nucleotide sequence ID" value="NZ_BAABJZ010000023.1"/>
</dbReference>
<dbReference type="EMBL" id="BAABJZ010000023">
    <property type="protein sequence ID" value="GAA4882956.1"/>
    <property type="molecule type" value="Genomic_DNA"/>
</dbReference>
<sequence length="281" mass="31405">MAKYVSTSALAKSQGLAAKVAFDRLEQAGYLYRVLDKWQLTELGRRAGAQYMEHDKYGRYPVWPEGLALPDPSSLRTVRQLAKALGLQGAECIALLQELNWVVHIEQGHWVTAAGGAVGGVQNKLYGAGTPDSLWPPSLADHPQLRCLLQRYRGEDADARSTHNSVESFKRRYEAKYRTMSGHYVCTLAQLQIANGLYLQGVGFAFMRALPEQEQLFSDFYLPRYQLYIETGQQSPDEALLARIDWYHRHDARYLVVELSQLEQGPSALTGALGAMGIALN</sequence>
<reference evidence="2" key="1">
    <citation type="journal article" date="2019" name="Int. J. Syst. Evol. Microbiol.">
        <title>The Global Catalogue of Microorganisms (GCM) 10K type strain sequencing project: providing services to taxonomists for standard genome sequencing and annotation.</title>
        <authorList>
            <consortium name="The Broad Institute Genomics Platform"/>
            <consortium name="The Broad Institute Genome Sequencing Center for Infectious Disease"/>
            <person name="Wu L."/>
            <person name="Ma J."/>
        </authorList>
    </citation>
    <scope>NUCLEOTIDE SEQUENCE [LARGE SCALE GENOMIC DNA]</scope>
    <source>
        <strain evidence="2">JCM 18401</strain>
    </source>
</reference>
<keyword evidence="2" id="KW-1185">Reference proteome</keyword>
<protein>
    <submittedName>
        <fullName evidence="1">Uncharacterized protein</fullName>
    </submittedName>
</protein>
<gene>
    <name evidence="1" type="ORF">GCM10023333_16540</name>
</gene>
<comment type="caution">
    <text evidence="1">The sequence shown here is derived from an EMBL/GenBank/DDBJ whole genome shotgun (WGS) entry which is preliminary data.</text>
</comment>
<name>A0ABP9EWT6_9GAMM</name>
<organism evidence="1 2">
    <name type="scientific">Ferrimonas pelagia</name>
    <dbReference type="NCBI Taxonomy" id="1177826"/>
    <lineage>
        <taxon>Bacteria</taxon>
        <taxon>Pseudomonadati</taxon>
        <taxon>Pseudomonadota</taxon>
        <taxon>Gammaproteobacteria</taxon>
        <taxon>Alteromonadales</taxon>
        <taxon>Ferrimonadaceae</taxon>
        <taxon>Ferrimonas</taxon>
    </lineage>
</organism>
<dbReference type="Proteomes" id="UP001499988">
    <property type="component" value="Unassembled WGS sequence"/>
</dbReference>
<accession>A0ABP9EWT6</accession>
<evidence type="ECO:0000313" key="2">
    <source>
        <dbReference type="Proteomes" id="UP001499988"/>
    </source>
</evidence>
<evidence type="ECO:0000313" key="1">
    <source>
        <dbReference type="EMBL" id="GAA4882956.1"/>
    </source>
</evidence>